<evidence type="ECO:0000313" key="2">
    <source>
        <dbReference type="EMBL" id="NEE03187.1"/>
    </source>
</evidence>
<sequence>MASSPAVRCQLGLAPERKEVWVEEDAPRGADPAYMRQINATNTLRRLYRAGPMTLTQIVQATGLARKTAEAAVEQLAARNLVAEVPRDDDVRPVGRPARTFRFCPEAGYVLGLQVGGHRVSAILADLHGTTQAKSAAAVDRDAGRRERLRAIGAAARECAAQAGIDLAKVWAATVGTPGLVERGSHVSLCHVLPEWSDFPLADELADTLGDALADRIPAPITVENDTNLSAVAEHWRGAATDVDHVVWVLTGRRYSAAILIDGSLYRGADGAAGEIGWLPELGWTKASEQTLSFTGAGGTPAGDSAVSMLSRAVAGDDDARREMDAFAAALAPGLTALVLALNPRCLVIGGGIAAAGETLTDLLAEHMRPHCLRLPELRMSTLGDESVALGAVRLGLDRVEHSLFSLAR</sequence>
<organism evidence="2 3">
    <name type="scientific">Phytoactinopolyspora halotolerans</name>
    <dbReference type="NCBI Taxonomy" id="1981512"/>
    <lineage>
        <taxon>Bacteria</taxon>
        <taxon>Bacillati</taxon>
        <taxon>Actinomycetota</taxon>
        <taxon>Actinomycetes</taxon>
        <taxon>Jiangellales</taxon>
        <taxon>Jiangellaceae</taxon>
        <taxon>Phytoactinopolyspora</taxon>
    </lineage>
</organism>
<gene>
    <name evidence="2" type="ORF">G1H10_23760</name>
</gene>
<dbReference type="RefSeq" id="WP_163742583.1">
    <property type="nucleotide sequence ID" value="NZ_JAAGOA010000020.1"/>
</dbReference>
<dbReference type="SUPFAM" id="SSF46785">
    <property type="entry name" value="Winged helix' DNA-binding domain"/>
    <property type="match status" value="1"/>
</dbReference>
<dbReference type="InterPro" id="IPR000600">
    <property type="entry name" value="ROK"/>
</dbReference>
<dbReference type="AlphaFoldDB" id="A0A6L9SDJ7"/>
<reference evidence="2 3" key="1">
    <citation type="submission" date="2020-02" db="EMBL/GenBank/DDBJ databases">
        <authorList>
            <person name="Li X.-J."/>
            <person name="Han X.-M."/>
        </authorList>
    </citation>
    <scope>NUCLEOTIDE SEQUENCE [LARGE SCALE GENOMIC DNA]</scope>
    <source>
        <strain evidence="2 3">CCTCC AB 2017055</strain>
    </source>
</reference>
<dbReference type="EMBL" id="JAAGOA010000020">
    <property type="protein sequence ID" value="NEE03187.1"/>
    <property type="molecule type" value="Genomic_DNA"/>
</dbReference>
<evidence type="ECO:0000256" key="1">
    <source>
        <dbReference type="ARBA" id="ARBA00006479"/>
    </source>
</evidence>
<name>A0A6L9SDJ7_9ACTN</name>
<keyword evidence="3" id="KW-1185">Reference proteome</keyword>
<evidence type="ECO:0000313" key="3">
    <source>
        <dbReference type="Proteomes" id="UP000475214"/>
    </source>
</evidence>
<protein>
    <submittedName>
        <fullName evidence="2">ROK family transcriptional regulator</fullName>
    </submittedName>
</protein>
<dbReference type="SUPFAM" id="SSF53067">
    <property type="entry name" value="Actin-like ATPase domain"/>
    <property type="match status" value="1"/>
</dbReference>
<dbReference type="Pfam" id="PF00480">
    <property type="entry name" value="ROK"/>
    <property type="match status" value="1"/>
</dbReference>
<dbReference type="CDD" id="cd23763">
    <property type="entry name" value="ASKHA_ATPase_ROK"/>
    <property type="match status" value="1"/>
</dbReference>
<dbReference type="InterPro" id="IPR036388">
    <property type="entry name" value="WH-like_DNA-bd_sf"/>
</dbReference>
<proteinExistence type="inferred from homology"/>
<dbReference type="InterPro" id="IPR043129">
    <property type="entry name" value="ATPase_NBD"/>
</dbReference>
<dbReference type="PANTHER" id="PTHR18964">
    <property type="entry name" value="ROK (REPRESSOR, ORF, KINASE) FAMILY"/>
    <property type="match status" value="1"/>
</dbReference>
<dbReference type="Proteomes" id="UP000475214">
    <property type="component" value="Unassembled WGS sequence"/>
</dbReference>
<accession>A0A6L9SDJ7</accession>
<comment type="caution">
    <text evidence="2">The sequence shown here is derived from an EMBL/GenBank/DDBJ whole genome shotgun (WGS) entry which is preliminary data.</text>
</comment>
<dbReference type="Gene3D" id="1.10.10.10">
    <property type="entry name" value="Winged helix-like DNA-binding domain superfamily/Winged helix DNA-binding domain"/>
    <property type="match status" value="1"/>
</dbReference>
<dbReference type="Gene3D" id="3.30.420.40">
    <property type="match status" value="2"/>
</dbReference>
<dbReference type="PANTHER" id="PTHR18964:SF149">
    <property type="entry name" value="BIFUNCTIONAL UDP-N-ACETYLGLUCOSAMINE 2-EPIMERASE_N-ACETYLMANNOSAMINE KINASE"/>
    <property type="match status" value="1"/>
</dbReference>
<dbReference type="InterPro" id="IPR036390">
    <property type="entry name" value="WH_DNA-bd_sf"/>
</dbReference>
<comment type="similarity">
    <text evidence="1">Belongs to the ROK (NagC/XylR) family.</text>
</comment>